<dbReference type="GO" id="GO:0005975">
    <property type="term" value="P:carbohydrate metabolic process"/>
    <property type="evidence" value="ECO:0007669"/>
    <property type="project" value="InterPro"/>
</dbReference>
<dbReference type="InterPro" id="IPR012341">
    <property type="entry name" value="6hp_glycosidase-like_sf"/>
</dbReference>
<evidence type="ECO:0000256" key="8">
    <source>
        <dbReference type="RuleBase" id="RU361193"/>
    </source>
</evidence>
<dbReference type="GO" id="GO:0036503">
    <property type="term" value="P:ERAD pathway"/>
    <property type="evidence" value="ECO:0007669"/>
    <property type="project" value="UniProtKB-ARBA"/>
</dbReference>
<name>A0A093VCK6_TALMA</name>
<keyword evidence="8" id="KW-0326">Glycosidase</keyword>
<dbReference type="Gene3D" id="1.50.10.10">
    <property type="match status" value="1"/>
</dbReference>
<dbReference type="InterPro" id="IPR001382">
    <property type="entry name" value="Glyco_hydro_47"/>
</dbReference>
<dbReference type="GO" id="GO:0005509">
    <property type="term" value="F:calcium ion binding"/>
    <property type="evidence" value="ECO:0007669"/>
    <property type="project" value="InterPro"/>
</dbReference>
<dbReference type="EC" id="3.2.1.-" evidence="8"/>
<dbReference type="HOGENOM" id="CLU_003818_0_1_1"/>
<evidence type="ECO:0000256" key="2">
    <source>
        <dbReference type="ARBA" id="ARBA00004922"/>
    </source>
</evidence>
<feature type="disulfide bond" evidence="7">
    <location>
        <begin position="465"/>
        <end position="494"/>
    </location>
</feature>
<dbReference type="InterPro" id="IPR036026">
    <property type="entry name" value="Seven-hairpin_glycosidases"/>
</dbReference>
<dbReference type="PANTHER" id="PTHR11742:SF103">
    <property type="entry name" value="ENDOPLASMIC RETICULUM MANNOSIDASE MNL2-RELATED"/>
    <property type="match status" value="1"/>
</dbReference>
<evidence type="ECO:0000256" key="4">
    <source>
        <dbReference type="ARBA" id="ARBA00022801"/>
    </source>
</evidence>
<evidence type="ECO:0000256" key="5">
    <source>
        <dbReference type="ARBA" id="ARBA00023157"/>
    </source>
</evidence>
<gene>
    <name evidence="9" type="ORF">GQ26_0070490</name>
</gene>
<evidence type="ECO:0000313" key="9">
    <source>
        <dbReference type="EMBL" id="KFX50282.1"/>
    </source>
</evidence>
<dbReference type="Pfam" id="PF01532">
    <property type="entry name" value="Glyco_hydro_47"/>
    <property type="match status" value="1"/>
</dbReference>
<dbReference type="GO" id="GO:0016020">
    <property type="term" value="C:membrane"/>
    <property type="evidence" value="ECO:0007669"/>
    <property type="project" value="InterPro"/>
</dbReference>
<dbReference type="GO" id="GO:0004571">
    <property type="term" value="F:mannosyl-oligosaccharide 1,2-alpha-mannosidase activity"/>
    <property type="evidence" value="ECO:0007669"/>
    <property type="project" value="InterPro"/>
</dbReference>
<dbReference type="InterPro" id="IPR050749">
    <property type="entry name" value="Glycosyl_Hydrolase_47"/>
</dbReference>
<accession>A0A093VCK6</accession>
<sequence>MLLLERENLLQEFSPRMGSGTFGLRSIGYRYNKIHLTIQSQQLVVADGRVLESLAPRGSFRPHWIWAPGIRPVPSRPVIGPRLASARKLKLLAISNHPNDLNALHDQIDHPTMPHVDVLQRAGERLRTSLNRPSSSPLCLNQKRIRFVFIAAAILLFILFVSHSNENRYRIQASFQRESKAAESVRLQRRAQVKGAFQHAWNGYKKKAWLHDELLPVSGGHKDPFVGWAATLVDSLDTLWIMGLKNEFEDALDAIEQIDFTKPNAERVPVFEVTIRYLGGLLGAWDISGHKYPILLRKAQQLGDFLYGAFNTESGIPTPYYWWENAGPGKIEGENGVIVAQIGSLSLEFIRLGQITGDAKYADAIQKITDQLAQTQDSNALPGLWPSFANYSLYEYLPKTHLILPSSSPTAQQYLEMYRIALPSFRRHLFFRPSLPGEPDILFSGNANANNGSAKLDTAIQHLGCFVGGMVGLGAKINESPAELETAIKLTNGCVWAYENTPSGIMPEIFHVDQCADRTSCTWNSQGHGFTRVDDSSYQLRPEAIESVFVMYRLTGDPSWQEKGWRMFESIEKHSRTSIAHARLENVMDPNPNKNDSMESFWLAETLKYFYLLFSEPELVSLDQYVLNTEAHPFRRGG</sequence>
<organism evidence="9">
    <name type="scientific">Talaromyces marneffei PM1</name>
    <dbReference type="NCBI Taxonomy" id="1077442"/>
    <lineage>
        <taxon>Eukaryota</taxon>
        <taxon>Fungi</taxon>
        <taxon>Dikarya</taxon>
        <taxon>Ascomycota</taxon>
        <taxon>Pezizomycotina</taxon>
        <taxon>Eurotiomycetes</taxon>
        <taxon>Eurotiomycetidae</taxon>
        <taxon>Eurotiales</taxon>
        <taxon>Trichocomaceae</taxon>
        <taxon>Talaromyces</taxon>
        <taxon>Talaromyces sect. Talaromyces</taxon>
    </lineage>
</organism>
<reference evidence="9" key="1">
    <citation type="journal article" date="2014" name="PLoS Genet.">
        <title>Signature Gene Expression Reveals Novel Clues to the Molecular Mechanisms of Dimorphic Transition in Penicillium marneffei.</title>
        <authorList>
            <person name="Yang E."/>
            <person name="Wang G."/>
            <person name="Cai J."/>
            <person name="Woo P.C."/>
            <person name="Lau S.K."/>
            <person name="Yuen K.-Y."/>
            <person name="Chow W.-N."/>
            <person name="Lin X."/>
        </authorList>
    </citation>
    <scope>NUCLEOTIDE SEQUENCE [LARGE SCALE GENOMIC DNA]</scope>
    <source>
        <strain evidence="9">PM1</strain>
    </source>
</reference>
<dbReference type="SUPFAM" id="SSF48225">
    <property type="entry name" value="Seven-hairpin glycosidases"/>
    <property type="match status" value="1"/>
</dbReference>
<comment type="cofactor">
    <cofactor evidence="1 6">
        <name>Ca(2+)</name>
        <dbReference type="ChEBI" id="CHEBI:29108"/>
    </cofactor>
</comment>
<keyword evidence="4 8" id="KW-0378">Hydrolase</keyword>
<dbReference type="eggNOG" id="KOG2431">
    <property type="taxonomic scope" value="Eukaryota"/>
</dbReference>
<dbReference type="AlphaFoldDB" id="A0A093VCK6"/>
<dbReference type="EMBL" id="JPOX01000007">
    <property type="protein sequence ID" value="KFX50282.1"/>
    <property type="molecule type" value="Genomic_DNA"/>
</dbReference>
<comment type="caution">
    <text evidence="9">The sequence shown here is derived from an EMBL/GenBank/DDBJ whole genome shotgun (WGS) entry which is preliminary data.</text>
</comment>
<keyword evidence="6" id="KW-0106">Calcium</keyword>
<dbReference type="PRINTS" id="PR00747">
    <property type="entry name" value="GLYHDRLASE47"/>
</dbReference>
<evidence type="ECO:0000256" key="1">
    <source>
        <dbReference type="ARBA" id="ARBA00001913"/>
    </source>
</evidence>
<protein>
    <recommendedName>
        <fullName evidence="8">alpha-1,2-Mannosidase</fullName>
        <ecNumber evidence="8">3.2.1.-</ecNumber>
    </recommendedName>
</protein>
<keyword evidence="5 7" id="KW-1015">Disulfide bond</keyword>
<feature type="binding site" evidence="6">
    <location>
        <position position="629"/>
    </location>
    <ligand>
        <name>Ca(2+)</name>
        <dbReference type="ChEBI" id="CHEBI:29108"/>
    </ligand>
</feature>
<proteinExistence type="inferred from homology"/>
<evidence type="ECO:0000256" key="7">
    <source>
        <dbReference type="PIRSR" id="PIRSR601382-3"/>
    </source>
</evidence>
<dbReference type="GO" id="GO:0005783">
    <property type="term" value="C:endoplasmic reticulum"/>
    <property type="evidence" value="ECO:0007669"/>
    <property type="project" value="TreeGrafter"/>
</dbReference>
<evidence type="ECO:0000256" key="3">
    <source>
        <dbReference type="ARBA" id="ARBA00007658"/>
    </source>
</evidence>
<dbReference type="PANTHER" id="PTHR11742">
    <property type="entry name" value="MANNOSYL-OLIGOSACCHARIDE ALPHA-1,2-MANNOSIDASE-RELATED"/>
    <property type="match status" value="1"/>
</dbReference>
<comment type="pathway">
    <text evidence="2">Protein modification; protein glycosylation.</text>
</comment>
<comment type="similarity">
    <text evidence="3 8">Belongs to the glycosyl hydrolase 47 family.</text>
</comment>
<evidence type="ECO:0000256" key="6">
    <source>
        <dbReference type="PIRSR" id="PIRSR601382-2"/>
    </source>
</evidence>
<dbReference type="UniPathway" id="UPA00378"/>
<keyword evidence="6" id="KW-0479">Metal-binding</keyword>